<reference evidence="2" key="1">
    <citation type="submission" date="2024-07" db="EMBL/GenBank/DDBJ databases">
        <title>Two chromosome-level genome assemblies of Korean endemic species Abeliophyllum distichum and Forsythia ovata (Oleaceae).</title>
        <authorList>
            <person name="Mun J.H."/>
        </authorList>
    </citation>
    <scope>NUCLEOTIDE SEQUENCE</scope>
    <source>
        <strain evidence="2">KNKB202402200001</strain>
        <tissue evidence="2">Leaf</tissue>
    </source>
</reference>
<dbReference type="EMBL" id="JBFOLJ010000006">
    <property type="protein sequence ID" value="KAL2528029.1"/>
    <property type="molecule type" value="Genomic_DNA"/>
</dbReference>
<proteinExistence type="predicted"/>
<sequence>MELIGHERIICNGLDDMSTWVENNFSSGEAFHGRNSDTQASSYRSKWWAWRCSPLGGQILVFCYGRDIWTPYSNILLSVSGQLGSRGCRDNDMILREDGSPCVGFRTGSM</sequence>
<organism evidence="2 3">
    <name type="scientific">Forsythia ovata</name>
    <dbReference type="NCBI Taxonomy" id="205694"/>
    <lineage>
        <taxon>Eukaryota</taxon>
        <taxon>Viridiplantae</taxon>
        <taxon>Streptophyta</taxon>
        <taxon>Embryophyta</taxon>
        <taxon>Tracheophyta</taxon>
        <taxon>Spermatophyta</taxon>
        <taxon>Magnoliopsida</taxon>
        <taxon>eudicotyledons</taxon>
        <taxon>Gunneridae</taxon>
        <taxon>Pentapetalae</taxon>
        <taxon>asterids</taxon>
        <taxon>lamiids</taxon>
        <taxon>Lamiales</taxon>
        <taxon>Oleaceae</taxon>
        <taxon>Forsythieae</taxon>
        <taxon>Forsythia</taxon>
    </lineage>
</organism>
<evidence type="ECO:0000313" key="2">
    <source>
        <dbReference type="EMBL" id="KAL2528228.1"/>
    </source>
</evidence>
<evidence type="ECO:0000313" key="1">
    <source>
        <dbReference type="EMBL" id="KAL2528029.1"/>
    </source>
</evidence>
<evidence type="ECO:0000313" key="3">
    <source>
        <dbReference type="Proteomes" id="UP001604277"/>
    </source>
</evidence>
<reference evidence="3" key="2">
    <citation type="submission" date="2024-07" db="EMBL/GenBank/DDBJ databases">
        <title>Two chromosome-level genome assemblies of Korean endemic species Abeliophyllum distichum and Forsythia ovata (Oleaceae).</title>
        <authorList>
            <person name="Jang H."/>
        </authorList>
    </citation>
    <scope>NUCLEOTIDE SEQUENCE [LARGE SCALE GENOMIC DNA]</scope>
</reference>
<dbReference type="Proteomes" id="UP001604277">
    <property type="component" value="Unassembled WGS sequence"/>
</dbReference>
<protein>
    <submittedName>
        <fullName evidence="2">Uncharacterized protein</fullName>
    </submittedName>
</protein>
<keyword evidence="3" id="KW-1185">Reference proteome</keyword>
<accession>A0ABD1UUY5</accession>
<comment type="caution">
    <text evidence="2">The sequence shown here is derived from an EMBL/GenBank/DDBJ whole genome shotgun (WGS) entry which is preliminary data.</text>
</comment>
<name>A0ABD1UUY5_9LAMI</name>
<dbReference type="AlphaFoldDB" id="A0ABD1UUY5"/>
<gene>
    <name evidence="1" type="ORF">Fot_20630</name>
    <name evidence="2" type="ORF">Fot_20829</name>
</gene>
<dbReference type="EMBL" id="JBFOLJ010000006">
    <property type="protein sequence ID" value="KAL2528228.1"/>
    <property type="molecule type" value="Genomic_DNA"/>
</dbReference>